<feature type="region of interest" description="Disordered" evidence="1">
    <location>
        <begin position="90"/>
        <end position="113"/>
    </location>
</feature>
<dbReference type="AlphaFoldDB" id="A0A6P7GQ22"/>
<reference evidence="2" key="1">
    <citation type="submission" date="2025-08" db="UniProtKB">
        <authorList>
            <consortium name="RefSeq"/>
        </authorList>
    </citation>
    <scope>IDENTIFICATION</scope>
    <source>
        <tissue evidence="2">Whole insect</tissue>
    </source>
</reference>
<dbReference type="RefSeq" id="XP_028151699.1">
    <property type="nucleotide sequence ID" value="XM_028295898.1"/>
</dbReference>
<dbReference type="Gene3D" id="3.30.420.10">
    <property type="entry name" value="Ribonuclease H-like superfamily/Ribonuclease H"/>
    <property type="match status" value="1"/>
</dbReference>
<evidence type="ECO:0000313" key="2">
    <source>
        <dbReference type="RefSeq" id="XP_028151699.1"/>
    </source>
</evidence>
<name>A0A6P7GQ22_DIAVI</name>
<protein>
    <submittedName>
        <fullName evidence="2">KRAB-A domain-containing protein 2-like</fullName>
    </submittedName>
</protein>
<gene>
    <name evidence="2" type="primary">LOC114345077</name>
</gene>
<proteinExistence type="predicted"/>
<accession>A0A6P7GQ22</accession>
<dbReference type="GO" id="GO:0003676">
    <property type="term" value="F:nucleic acid binding"/>
    <property type="evidence" value="ECO:0007669"/>
    <property type="project" value="InterPro"/>
</dbReference>
<dbReference type="InParanoid" id="A0A6P7GQ22"/>
<dbReference type="InterPro" id="IPR036397">
    <property type="entry name" value="RNaseH_sf"/>
</dbReference>
<sequence>MHGKPIHIQSQGSVANKGTENILSFWLESNQTNKLSEGLRSVQFDKNRAYLSGIKYSPYEAMFGVFAKVGFKTSSLPEDALENISTVEDLEVEEKVEETKSGPDSEEYNTTRT</sequence>
<evidence type="ECO:0000256" key="1">
    <source>
        <dbReference type="SAM" id="MobiDB-lite"/>
    </source>
</evidence>
<organism evidence="2">
    <name type="scientific">Diabrotica virgifera virgifera</name>
    <name type="common">western corn rootworm</name>
    <dbReference type="NCBI Taxonomy" id="50390"/>
    <lineage>
        <taxon>Eukaryota</taxon>
        <taxon>Metazoa</taxon>
        <taxon>Ecdysozoa</taxon>
        <taxon>Arthropoda</taxon>
        <taxon>Hexapoda</taxon>
        <taxon>Insecta</taxon>
        <taxon>Pterygota</taxon>
        <taxon>Neoptera</taxon>
        <taxon>Endopterygota</taxon>
        <taxon>Coleoptera</taxon>
        <taxon>Polyphaga</taxon>
        <taxon>Cucujiformia</taxon>
        <taxon>Chrysomeloidea</taxon>
        <taxon>Chrysomelidae</taxon>
        <taxon>Galerucinae</taxon>
        <taxon>Diabroticina</taxon>
        <taxon>Diabroticites</taxon>
        <taxon>Diabrotica</taxon>
    </lineage>
</organism>